<dbReference type="Proteomes" id="UP001172386">
    <property type="component" value="Unassembled WGS sequence"/>
</dbReference>
<organism evidence="1 2">
    <name type="scientific">Neophaeococcomyces mojaviensis</name>
    <dbReference type="NCBI Taxonomy" id="3383035"/>
    <lineage>
        <taxon>Eukaryota</taxon>
        <taxon>Fungi</taxon>
        <taxon>Dikarya</taxon>
        <taxon>Ascomycota</taxon>
        <taxon>Pezizomycotina</taxon>
        <taxon>Eurotiomycetes</taxon>
        <taxon>Chaetothyriomycetidae</taxon>
        <taxon>Chaetothyriales</taxon>
        <taxon>Chaetothyriales incertae sedis</taxon>
        <taxon>Neophaeococcomyces</taxon>
    </lineage>
</organism>
<reference evidence="1" key="1">
    <citation type="submission" date="2022-10" db="EMBL/GenBank/DDBJ databases">
        <title>Culturing micro-colonial fungi from biological soil crusts in the Mojave desert and describing Neophaeococcomyces mojavensis, and introducing the new genera and species Taxawa tesnikishii.</title>
        <authorList>
            <person name="Kurbessoian T."/>
            <person name="Stajich J.E."/>
        </authorList>
    </citation>
    <scope>NUCLEOTIDE SEQUENCE</scope>
    <source>
        <strain evidence="1">JES_112</strain>
    </source>
</reference>
<dbReference type="EMBL" id="JAPDRQ010000016">
    <property type="protein sequence ID" value="KAJ9662287.1"/>
    <property type="molecule type" value="Genomic_DNA"/>
</dbReference>
<accession>A0ACC3AHM2</accession>
<sequence>MVLLPSHTLIFATGPLLLSLSGLLIFSPTTILSSNTISILGSSMRIRPAAFIPEPLLSGSAKPLAAQSSNPLTSLTRSAKTTLTTPEHELLAFIGLLLVFAALTQMVLATPLRYSRSTLTSTKSSEGKTVRKSTQALGEEMHTLLSAQTLWQTLAGLHVVMASALVLAIYLLKSAKYGSTARVGEGWDLLANDVVFTVGMSDMLFWGYLYTVVKEERREVMAVVERRMVEDEEDNMR</sequence>
<comment type="caution">
    <text evidence="1">The sequence shown here is derived from an EMBL/GenBank/DDBJ whole genome shotgun (WGS) entry which is preliminary data.</text>
</comment>
<name>A0ACC3AHM2_9EURO</name>
<keyword evidence="2" id="KW-1185">Reference proteome</keyword>
<gene>
    <name evidence="1" type="ORF">H2198_001421</name>
</gene>
<protein>
    <submittedName>
        <fullName evidence="1">Uncharacterized protein</fullName>
    </submittedName>
</protein>
<proteinExistence type="predicted"/>
<evidence type="ECO:0000313" key="1">
    <source>
        <dbReference type="EMBL" id="KAJ9662287.1"/>
    </source>
</evidence>
<evidence type="ECO:0000313" key="2">
    <source>
        <dbReference type="Proteomes" id="UP001172386"/>
    </source>
</evidence>